<accession>A0A0P0VHP3</accession>
<evidence type="ECO:0000313" key="2">
    <source>
        <dbReference type="Proteomes" id="UP000059680"/>
    </source>
</evidence>
<protein>
    <submittedName>
        <fullName evidence="1">Os02g0272350 protein</fullName>
    </submittedName>
</protein>
<dbReference type="PaxDb" id="39947-A0A0P0VHP3"/>
<name>A0A0P0VHP3_ORYSJ</name>
<dbReference type="Proteomes" id="UP000059680">
    <property type="component" value="Chromosome 2"/>
</dbReference>
<evidence type="ECO:0000313" key="1">
    <source>
        <dbReference type="EMBL" id="BAS78062.1"/>
    </source>
</evidence>
<sequence>MKRMEFYNFQLSHAYDIIYNSPKQLLLDSFGTSEISGHKEAIASRVKTNQAQQHFANCLLFTPSTNTYDPTMERQRIDRKGYREKKVTSCMNFSG</sequence>
<reference evidence="1 2" key="3">
    <citation type="journal article" date="2013" name="Rice">
        <title>Improvement of the Oryza sativa Nipponbare reference genome using next generation sequence and optical map data.</title>
        <authorList>
            <person name="Kawahara Y."/>
            <person name="de la Bastide M."/>
            <person name="Hamilton J.P."/>
            <person name="Kanamori H."/>
            <person name="McCombie W.R."/>
            <person name="Ouyang S."/>
            <person name="Schwartz D.C."/>
            <person name="Tanaka T."/>
            <person name="Wu J."/>
            <person name="Zhou S."/>
            <person name="Childs K.L."/>
            <person name="Davidson R.M."/>
            <person name="Lin H."/>
            <person name="Quesada-Ocampo L."/>
            <person name="Vaillancourt B."/>
            <person name="Sakai H."/>
            <person name="Lee S.S."/>
            <person name="Kim J."/>
            <person name="Numa H."/>
            <person name="Itoh T."/>
            <person name="Buell C.R."/>
            <person name="Matsumoto T."/>
        </authorList>
    </citation>
    <scope>NUCLEOTIDE SEQUENCE [LARGE SCALE GENOMIC DNA]</scope>
    <source>
        <strain evidence="2">cv. Nipponbare</strain>
    </source>
</reference>
<reference evidence="1 2" key="2">
    <citation type="journal article" date="2013" name="Plant Cell Physiol.">
        <title>Rice Annotation Project Database (RAP-DB): an integrative and interactive database for rice genomics.</title>
        <authorList>
            <person name="Sakai H."/>
            <person name="Lee S.S."/>
            <person name="Tanaka T."/>
            <person name="Numa H."/>
            <person name="Kim J."/>
            <person name="Kawahara Y."/>
            <person name="Wakimoto H."/>
            <person name="Yang C.C."/>
            <person name="Iwamoto M."/>
            <person name="Abe T."/>
            <person name="Yamada Y."/>
            <person name="Muto A."/>
            <person name="Inokuchi H."/>
            <person name="Ikemura T."/>
            <person name="Matsumoto T."/>
            <person name="Sasaki T."/>
            <person name="Itoh T."/>
        </authorList>
    </citation>
    <scope>NUCLEOTIDE SEQUENCE [LARGE SCALE GENOMIC DNA]</scope>
    <source>
        <strain evidence="2">cv. Nipponbare</strain>
    </source>
</reference>
<dbReference type="EMBL" id="AP014958">
    <property type="protein sequence ID" value="BAS78062.1"/>
    <property type="molecule type" value="Genomic_DNA"/>
</dbReference>
<organism evidence="1 2">
    <name type="scientific">Oryza sativa subsp. japonica</name>
    <name type="common">Rice</name>
    <dbReference type="NCBI Taxonomy" id="39947"/>
    <lineage>
        <taxon>Eukaryota</taxon>
        <taxon>Viridiplantae</taxon>
        <taxon>Streptophyta</taxon>
        <taxon>Embryophyta</taxon>
        <taxon>Tracheophyta</taxon>
        <taxon>Spermatophyta</taxon>
        <taxon>Magnoliopsida</taxon>
        <taxon>Liliopsida</taxon>
        <taxon>Poales</taxon>
        <taxon>Poaceae</taxon>
        <taxon>BOP clade</taxon>
        <taxon>Oryzoideae</taxon>
        <taxon>Oryzeae</taxon>
        <taxon>Oryzinae</taxon>
        <taxon>Oryza</taxon>
        <taxon>Oryza sativa</taxon>
    </lineage>
</organism>
<dbReference type="Gramene" id="Os02t0272350-01">
    <property type="protein sequence ID" value="Os02t0272350-01"/>
    <property type="gene ID" value="Os02g0272350"/>
</dbReference>
<proteinExistence type="predicted"/>
<dbReference type="AlphaFoldDB" id="A0A0P0VHP3"/>
<reference evidence="2" key="1">
    <citation type="journal article" date="2005" name="Nature">
        <title>The map-based sequence of the rice genome.</title>
        <authorList>
            <consortium name="International rice genome sequencing project (IRGSP)"/>
            <person name="Matsumoto T."/>
            <person name="Wu J."/>
            <person name="Kanamori H."/>
            <person name="Katayose Y."/>
            <person name="Fujisawa M."/>
            <person name="Namiki N."/>
            <person name="Mizuno H."/>
            <person name="Yamamoto K."/>
            <person name="Antonio B.A."/>
            <person name="Baba T."/>
            <person name="Sakata K."/>
            <person name="Nagamura Y."/>
            <person name="Aoki H."/>
            <person name="Arikawa K."/>
            <person name="Arita K."/>
            <person name="Bito T."/>
            <person name="Chiden Y."/>
            <person name="Fujitsuka N."/>
            <person name="Fukunaka R."/>
            <person name="Hamada M."/>
            <person name="Harada C."/>
            <person name="Hayashi A."/>
            <person name="Hijishita S."/>
            <person name="Honda M."/>
            <person name="Hosokawa S."/>
            <person name="Ichikawa Y."/>
            <person name="Idonuma A."/>
            <person name="Iijima M."/>
            <person name="Ikeda M."/>
            <person name="Ikeno M."/>
            <person name="Ito K."/>
            <person name="Ito S."/>
            <person name="Ito T."/>
            <person name="Ito Y."/>
            <person name="Ito Y."/>
            <person name="Iwabuchi A."/>
            <person name="Kamiya K."/>
            <person name="Karasawa W."/>
            <person name="Kurita K."/>
            <person name="Katagiri S."/>
            <person name="Kikuta A."/>
            <person name="Kobayashi H."/>
            <person name="Kobayashi N."/>
            <person name="Machita K."/>
            <person name="Maehara T."/>
            <person name="Masukawa M."/>
            <person name="Mizubayashi T."/>
            <person name="Mukai Y."/>
            <person name="Nagasaki H."/>
            <person name="Nagata Y."/>
            <person name="Naito S."/>
            <person name="Nakashima M."/>
            <person name="Nakama Y."/>
            <person name="Nakamichi Y."/>
            <person name="Nakamura M."/>
            <person name="Meguro A."/>
            <person name="Negishi M."/>
            <person name="Ohta I."/>
            <person name="Ohta T."/>
            <person name="Okamoto M."/>
            <person name="Ono N."/>
            <person name="Saji S."/>
            <person name="Sakaguchi M."/>
            <person name="Sakai K."/>
            <person name="Shibata M."/>
            <person name="Shimokawa T."/>
            <person name="Song J."/>
            <person name="Takazaki Y."/>
            <person name="Terasawa K."/>
            <person name="Tsugane M."/>
            <person name="Tsuji K."/>
            <person name="Ueda S."/>
            <person name="Waki K."/>
            <person name="Yamagata H."/>
            <person name="Yamamoto M."/>
            <person name="Yamamoto S."/>
            <person name="Yamane H."/>
            <person name="Yoshiki S."/>
            <person name="Yoshihara R."/>
            <person name="Yukawa K."/>
            <person name="Zhong H."/>
            <person name="Yano M."/>
            <person name="Yuan Q."/>
            <person name="Ouyang S."/>
            <person name="Liu J."/>
            <person name="Jones K.M."/>
            <person name="Gansberger K."/>
            <person name="Moffat K."/>
            <person name="Hill J."/>
            <person name="Bera J."/>
            <person name="Fadrosh D."/>
            <person name="Jin S."/>
            <person name="Johri S."/>
            <person name="Kim M."/>
            <person name="Overton L."/>
            <person name="Reardon M."/>
            <person name="Tsitrin T."/>
            <person name="Vuong H."/>
            <person name="Weaver B."/>
            <person name="Ciecko A."/>
            <person name="Tallon L."/>
            <person name="Jackson J."/>
            <person name="Pai G."/>
            <person name="Aken S.V."/>
            <person name="Utterback T."/>
            <person name="Reidmuller S."/>
            <person name="Feldblyum T."/>
            <person name="Hsiao J."/>
            <person name="Zismann V."/>
            <person name="Iobst S."/>
            <person name="de Vazeille A.R."/>
            <person name="Buell C.R."/>
            <person name="Ying K."/>
            <person name="Li Y."/>
            <person name="Lu T."/>
            <person name="Huang Y."/>
            <person name="Zhao Q."/>
            <person name="Feng Q."/>
            <person name="Zhang L."/>
            <person name="Zhu J."/>
            <person name="Weng Q."/>
            <person name="Mu J."/>
            <person name="Lu Y."/>
            <person name="Fan D."/>
            <person name="Liu Y."/>
            <person name="Guan J."/>
            <person name="Zhang Y."/>
            <person name="Yu S."/>
            <person name="Liu X."/>
            <person name="Zhang Y."/>
            <person name="Hong G."/>
            <person name="Han B."/>
            <person name="Choisne N."/>
            <person name="Demange N."/>
            <person name="Orjeda G."/>
            <person name="Samain S."/>
            <person name="Cattolico L."/>
            <person name="Pelletier E."/>
            <person name="Couloux A."/>
            <person name="Segurens B."/>
            <person name="Wincker P."/>
            <person name="D'Hont A."/>
            <person name="Scarpelli C."/>
            <person name="Weissenbach J."/>
            <person name="Salanoubat M."/>
            <person name="Quetier F."/>
            <person name="Yu Y."/>
            <person name="Kim H.R."/>
            <person name="Rambo T."/>
            <person name="Currie J."/>
            <person name="Collura K."/>
            <person name="Luo M."/>
            <person name="Yang T."/>
            <person name="Ammiraju J.S.S."/>
            <person name="Engler F."/>
            <person name="Soderlund C."/>
            <person name="Wing R.A."/>
            <person name="Palmer L.E."/>
            <person name="de la Bastide M."/>
            <person name="Spiegel L."/>
            <person name="Nascimento L."/>
            <person name="Zutavern T."/>
            <person name="O'Shaughnessy A."/>
            <person name="Dike S."/>
            <person name="Dedhia N."/>
            <person name="Preston R."/>
            <person name="Balija V."/>
            <person name="McCombie W.R."/>
            <person name="Chow T."/>
            <person name="Chen H."/>
            <person name="Chung M."/>
            <person name="Chen C."/>
            <person name="Shaw J."/>
            <person name="Wu H."/>
            <person name="Hsiao K."/>
            <person name="Chao Y."/>
            <person name="Chu M."/>
            <person name="Cheng C."/>
            <person name="Hour A."/>
            <person name="Lee P."/>
            <person name="Lin S."/>
            <person name="Lin Y."/>
            <person name="Liou J."/>
            <person name="Liu S."/>
            <person name="Hsing Y."/>
            <person name="Raghuvanshi S."/>
            <person name="Mohanty A."/>
            <person name="Bharti A.K."/>
            <person name="Gaur A."/>
            <person name="Gupta V."/>
            <person name="Kumar D."/>
            <person name="Ravi V."/>
            <person name="Vij S."/>
            <person name="Kapur A."/>
            <person name="Khurana P."/>
            <person name="Khurana P."/>
            <person name="Khurana J.P."/>
            <person name="Tyagi A.K."/>
            <person name="Gaikwad K."/>
            <person name="Singh A."/>
            <person name="Dalal V."/>
            <person name="Srivastava S."/>
            <person name="Dixit A."/>
            <person name="Pal A.K."/>
            <person name="Ghazi I.A."/>
            <person name="Yadav M."/>
            <person name="Pandit A."/>
            <person name="Bhargava A."/>
            <person name="Sureshbabu K."/>
            <person name="Batra K."/>
            <person name="Sharma T.R."/>
            <person name="Mohapatra T."/>
            <person name="Singh N.K."/>
            <person name="Messing J."/>
            <person name="Nelson A.B."/>
            <person name="Fuks G."/>
            <person name="Kavchok S."/>
            <person name="Keizer G."/>
            <person name="Linton E."/>
            <person name="Llaca V."/>
            <person name="Song R."/>
            <person name="Tanyolac B."/>
            <person name="Young S."/>
            <person name="Ho-Il K."/>
            <person name="Hahn J.H."/>
            <person name="Sangsakoo G."/>
            <person name="Vanavichit A."/>
            <person name="de Mattos Luiz.A.T."/>
            <person name="Zimmer P.D."/>
            <person name="Malone G."/>
            <person name="Dellagostin O."/>
            <person name="de Oliveira A.C."/>
            <person name="Bevan M."/>
            <person name="Bancroft I."/>
            <person name="Minx P."/>
            <person name="Cordum H."/>
            <person name="Wilson R."/>
            <person name="Cheng Z."/>
            <person name="Jin W."/>
            <person name="Jiang J."/>
            <person name="Leong S.A."/>
            <person name="Iwama H."/>
            <person name="Gojobori T."/>
            <person name="Itoh T."/>
            <person name="Niimura Y."/>
            <person name="Fujii Y."/>
            <person name="Habara T."/>
            <person name="Sakai H."/>
            <person name="Sato Y."/>
            <person name="Wilson G."/>
            <person name="Kumar K."/>
            <person name="McCouch S."/>
            <person name="Juretic N."/>
            <person name="Hoen D."/>
            <person name="Wright S."/>
            <person name="Bruskiewich R."/>
            <person name="Bureau T."/>
            <person name="Miyao A."/>
            <person name="Hirochika H."/>
            <person name="Nishikawa T."/>
            <person name="Kadowaki K."/>
            <person name="Sugiura M."/>
            <person name="Burr B."/>
            <person name="Sasaki T."/>
        </authorList>
    </citation>
    <scope>NUCLEOTIDE SEQUENCE [LARGE SCALE GENOMIC DNA]</scope>
    <source>
        <strain evidence="2">cv. Nipponbare</strain>
    </source>
</reference>
<keyword evidence="2" id="KW-1185">Reference proteome</keyword>
<dbReference type="InParanoid" id="A0A0P0VHP3"/>
<gene>
    <name evidence="1" type="ordered locus">Os02g0272350</name>
    <name evidence="1" type="ORF">OSNPB_020272350</name>
</gene>